<reference evidence="2 3" key="1">
    <citation type="journal article" date="2011" name="ISME J.">
        <title>Community ecology of hot spring cyanobacterial mats: predominant populations and their functional potential.</title>
        <authorList>
            <person name="Klatt C.G."/>
            <person name="Wood J.M."/>
            <person name="Rusch D.B."/>
            <person name="Bateson M.M."/>
            <person name="Hamamura N."/>
            <person name="Heidelberg J.F."/>
            <person name="Grossman A.R."/>
            <person name="Bhaya D."/>
            <person name="Cohan F.M."/>
            <person name="Kuhl M."/>
            <person name="Bryant D.A."/>
            <person name="Ward D.M."/>
        </authorList>
    </citation>
    <scope>NUCLEOTIDE SEQUENCE [LARGE SCALE GENOMIC DNA]</scope>
    <source>
        <strain evidence="2">OS</strain>
    </source>
</reference>
<feature type="transmembrane region" description="Helical" evidence="1">
    <location>
        <begin position="138"/>
        <end position="159"/>
    </location>
</feature>
<dbReference type="EMBL" id="PHFL01000075">
    <property type="protein sequence ID" value="RFM22798.1"/>
    <property type="molecule type" value="Genomic_DNA"/>
</dbReference>
<keyword evidence="1" id="KW-1133">Transmembrane helix</keyword>
<evidence type="ECO:0000256" key="1">
    <source>
        <dbReference type="SAM" id="Phobius"/>
    </source>
</evidence>
<accession>A0A395LXE7</accession>
<keyword evidence="1" id="KW-0812">Transmembrane</keyword>
<evidence type="ECO:0000313" key="3">
    <source>
        <dbReference type="Proteomes" id="UP000266389"/>
    </source>
</evidence>
<name>A0A395LXE7_9BACT</name>
<proteinExistence type="predicted"/>
<feature type="transmembrane region" description="Helical" evidence="1">
    <location>
        <begin position="12"/>
        <end position="31"/>
    </location>
</feature>
<feature type="transmembrane region" description="Helical" evidence="1">
    <location>
        <begin position="105"/>
        <end position="126"/>
    </location>
</feature>
<gene>
    <name evidence="2" type="ORF">D0433_14310</name>
</gene>
<dbReference type="AlphaFoldDB" id="A0A395LXE7"/>
<keyword evidence="1" id="KW-0472">Membrane</keyword>
<dbReference type="Proteomes" id="UP000266389">
    <property type="component" value="Unassembled WGS sequence"/>
</dbReference>
<feature type="transmembrane region" description="Helical" evidence="1">
    <location>
        <begin position="171"/>
        <end position="191"/>
    </location>
</feature>
<comment type="caution">
    <text evidence="2">The sequence shown here is derived from an EMBL/GenBank/DDBJ whole genome shotgun (WGS) entry which is preliminary data.</text>
</comment>
<evidence type="ECO:0000313" key="2">
    <source>
        <dbReference type="EMBL" id="RFM22798.1"/>
    </source>
</evidence>
<feature type="transmembrane region" description="Helical" evidence="1">
    <location>
        <begin position="37"/>
        <end position="60"/>
    </location>
</feature>
<organism evidence="2 3">
    <name type="scientific">Candidatus Thermochlorobacter aerophilus</name>
    <dbReference type="NCBI Taxonomy" id="1868324"/>
    <lineage>
        <taxon>Bacteria</taxon>
        <taxon>Pseudomonadati</taxon>
        <taxon>Chlorobiota</taxon>
        <taxon>Chlorobiia</taxon>
        <taxon>Chlorobiales</taxon>
        <taxon>Candidatus Thermochlorobacteriaceae</taxon>
        <taxon>Candidatus Thermochlorobacter</taxon>
    </lineage>
</organism>
<sequence length="192" mass="21553">MAQKLASFISNTLHPIVLPVLTYWAVLFLGYENLENRYLYLFVAFLICTVTPAIVVIFLLKRGKINDYDISHRERRTVPFLIGIVVYLIGALIFEALGAPRIASAFMICYALNTFFVMLITFVWKISVHVTSLGGPIAALYVVFGSPMLMLLILLPLLMWSRVTLKAHTPMQTVAGAALGFFLTLIELRLLI</sequence>
<feature type="transmembrane region" description="Helical" evidence="1">
    <location>
        <begin position="80"/>
        <end position="99"/>
    </location>
</feature>
<protein>
    <recommendedName>
        <fullName evidence="4">Phosphatase PAP2 family protein</fullName>
    </recommendedName>
</protein>
<evidence type="ECO:0008006" key="4">
    <source>
        <dbReference type="Google" id="ProtNLM"/>
    </source>
</evidence>